<evidence type="ECO:0000313" key="1">
    <source>
        <dbReference type="EMBL" id="VVV06972.1"/>
    </source>
</evidence>
<reference evidence="1" key="1">
    <citation type="submission" date="2019-09" db="EMBL/GenBank/DDBJ databases">
        <authorList>
            <person name="Hjerde E."/>
        </authorList>
    </citation>
    <scope>NUCLEOTIDE SEQUENCE [LARGE SCALE GENOMIC DNA]</scope>
    <source>
        <strain evidence="1">06/09/160</strain>
        <plasmid evidence="1">pAWOD_2</plasmid>
    </source>
</reference>
<geneLocation type="plasmid" evidence="1">
    <name>pAWOD_2</name>
</geneLocation>
<proteinExistence type="predicted"/>
<dbReference type="RefSeq" id="WP_192957861.1">
    <property type="nucleotide sequence ID" value="NZ_LR721753.1"/>
</dbReference>
<name>A0A5Q4ZYM0_9GAMM</name>
<sequence>MICREPVGLIVATALSLIYAIDYFWPKPDLCYIQINEEPFVAKWVECPDEYKIVDIESAILLADSKKNEI</sequence>
<dbReference type="AlphaFoldDB" id="A0A5Q4ZYM0"/>
<accession>A0A5Q4ZYM0</accession>
<protein>
    <submittedName>
        <fullName evidence="1">Uncharacterized protein</fullName>
    </submittedName>
</protein>
<dbReference type="EMBL" id="LR721753">
    <property type="protein sequence ID" value="VVV06972.1"/>
    <property type="molecule type" value="Genomic_DNA"/>
</dbReference>
<gene>
    <name evidence="1" type="ORF">AW0309160_04466</name>
</gene>
<keyword evidence="1" id="KW-0614">Plasmid</keyword>
<organism evidence="1">
    <name type="scientific">Aliivibrio wodanis</name>
    <dbReference type="NCBI Taxonomy" id="80852"/>
    <lineage>
        <taxon>Bacteria</taxon>
        <taxon>Pseudomonadati</taxon>
        <taxon>Pseudomonadota</taxon>
        <taxon>Gammaproteobacteria</taxon>
        <taxon>Vibrionales</taxon>
        <taxon>Vibrionaceae</taxon>
        <taxon>Aliivibrio</taxon>
    </lineage>
</organism>